<evidence type="ECO:0000256" key="1">
    <source>
        <dbReference type="SAM" id="Coils"/>
    </source>
</evidence>
<dbReference type="InterPro" id="IPR032675">
    <property type="entry name" value="LRR_dom_sf"/>
</dbReference>
<dbReference type="PANTHER" id="PTHR38926:SF5">
    <property type="entry name" value="F-BOX AND LEUCINE-RICH REPEAT PROTEIN 6"/>
    <property type="match status" value="1"/>
</dbReference>
<reference evidence="3 4" key="1">
    <citation type="submission" date="2024-01" db="EMBL/GenBank/DDBJ databases">
        <title>A draft genome for a cacao thread blight-causing isolate of Paramarasmius palmivorus.</title>
        <authorList>
            <person name="Baruah I.K."/>
            <person name="Bukari Y."/>
            <person name="Amoako-Attah I."/>
            <person name="Meinhardt L.W."/>
            <person name="Bailey B.A."/>
            <person name="Cohen S.P."/>
        </authorList>
    </citation>
    <scope>NUCLEOTIDE SEQUENCE [LARGE SCALE GENOMIC DNA]</scope>
    <source>
        <strain evidence="3 4">GH-12</strain>
    </source>
</reference>
<dbReference type="Proteomes" id="UP001383192">
    <property type="component" value="Unassembled WGS sequence"/>
</dbReference>
<dbReference type="Pfam" id="PF12937">
    <property type="entry name" value="F-box-like"/>
    <property type="match status" value="1"/>
</dbReference>
<gene>
    <name evidence="3" type="ORF">VNI00_014608</name>
</gene>
<comment type="caution">
    <text evidence="3">The sequence shown here is derived from an EMBL/GenBank/DDBJ whole genome shotgun (WGS) entry which is preliminary data.</text>
</comment>
<evidence type="ECO:0000259" key="2">
    <source>
        <dbReference type="Pfam" id="PF12937"/>
    </source>
</evidence>
<feature type="domain" description="F-box" evidence="2">
    <location>
        <begin position="113"/>
        <end position="175"/>
    </location>
</feature>
<dbReference type="InterPro" id="IPR001810">
    <property type="entry name" value="F-box_dom"/>
</dbReference>
<keyword evidence="1" id="KW-0175">Coiled coil</keyword>
<dbReference type="EMBL" id="JAYKXP010000084">
    <property type="protein sequence ID" value="KAK7029354.1"/>
    <property type="molecule type" value="Genomic_DNA"/>
</dbReference>
<dbReference type="PANTHER" id="PTHR38926">
    <property type="entry name" value="F-BOX DOMAIN CONTAINING PROTEIN, EXPRESSED"/>
    <property type="match status" value="1"/>
</dbReference>
<dbReference type="SUPFAM" id="SSF52047">
    <property type="entry name" value="RNI-like"/>
    <property type="match status" value="2"/>
</dbReference>
<feature type="coiled-coil region" evidence="1">
    <location>
        <begin position="67"/>
        <end position="101"/>
    </location>
</feature>
<evidence type="ECO:0000313" key="4">
    <source>
        <dbReference type="Proteomes" id="UP001383192"/>
    </source>
</evidence>
<dbReference type="SUPFAM" id="SSF81383">
    <property type="entry name" value="F-box domain"/>
    <property type="match status" value="2"/>
</dbReference>
<protein>
    <recommendedName>
        <fullName evidence="2">F-box domain-containing protein</fullName>
    </recommendedName>
</protein>
<keyword evidence="4" id="KW-1185">Reference proteome</keyword>
<proteinExistence type="predicted"/>
<organism evidence="3 4">
    <name type="scientific">Paramarasmius palmivorus</name>
    <dbReference type="NCBI Taxonomy" id="297713"/>
    <lineage>
        <taxon>Eukaryota</taxon>
        <taxon>Fungi</taxon>
        <taxon>Dikarya</taxon>
        <taxon>Basidiomycota</taxon>
        <taxon>Agaricomycotina</taxon>
        <taxon>Agaricomycetes</taxon>
        <taxon>Agaricomycetidae</taxon>
        <taxon>Agaricales</taxon>
        <taxon>Marasmiineae</taxon>
        <taxon>Marasmiaceae</taxon>
        <taxon>Paramarasmius</taxon>
    </lineage>
</organism>
<sequence>MESKGKDAETPSRCHDAWRSLGEPTKLCHRCNAEFTPRVISPPIPVDALRGSLYPDETLIDSTRTSLREEKEELLLYDEEIRRVRQVLESLESKRQALSQIHEKRQGILSPIRKLPPELWTRIFSYVCHSKEPYYYTLHIDDDKGPPAAIAISQVCSRWRNIVCAIPRLWSSIYMNAKAQLFSRRGVKVGHLIQTYLSRSKGCHLKIAIVDDAIEVPVWRGLWPKPQLATLNLLLQQAIRCEVLHLRIRWLPMDLPPVFFNLPRLRELHAVLEVSNRSATWISNTLEKAPNVSVLSVYSLSNTVSSAFGQLTSLAISELNDIPSLQRLLSTHRKITTLAIWEIRQNARQAPGPVKLPHIKALRIGPFSASPEYVTPMLDSLILPSLATFDFSDTPAPSTSSFQGKHEGEDKLASRELTLRTIAALNVVEAGSLILPKLISIRLMLLNDIDTALSHELMEGIIDMVGLRSQEETDCVQLETVTVCFSYVKRESIARNPFKEGPLADRVREQQSRGTKWAFEYDDRQGCDAKFTPRALSPPISARVFREVLDPDTALRSATQETLREEEQDLRLYDEEISRLRHVLGALESKRADLWQIYRERQSFLSTKRKLPPELWHKIFGYVCLSGDSLRVEYRISKPSMVLSHVCTHWRNIIHNMPDLWTSIYLTPSDHRRRGPKPEYLIRHYLHYSRELPLTATIISPQRNHGFVTASMWTGRSFAALRLLLQQMKRFVKLTLSLYDEDLVAVEHLDISFPNLRELHTITIPHIPSGSTTSMFWLALLGAPNLSNLSVSSLEAIVPVDIPVLNQITSFAIDSLTELPPLMTFLSTKRNITSLTIRSFPPESSAHAIGPVTLPHIKVLRIEHRKGRPRCITPLLDSVILPSLHTFEARSDYVTSLPHSFPSLATFFQRSGCSLKSLVLRYPKLYLSEKDVMQAFKAVPSLTHLEVYLRGDNQQTQESTLKSIALLGATSGASPNIIVLPNLTSLHITIYNDKCTQLAPEVTEGIVSVVDSRCQEEEGRVRLQKIVIRFCWSPPSNPFREGFLNDRIQEMQARGTQWGFEYTGNDDKYHSDFDSDIE</sequence>
<feature type="coiled-coil region" evidence="1">
    <location>
        <begin position="556"/>
        <end position="583"/>
    </location>
</feature>
<dbReference type="Gene3D" id="3.80.10.10">
    <property type="entry name" value="Ribonuclease Inhibitor"/>
    <property type="match status" value="2"/>
</dbReference>
<dbReference type="Gene3D" id="1.20.1280.50">
    <property type="match status" value="2"/>
</dbReference>
<evidence type="ECO:0000313" key="3">
    <source>
        <dbReference type="EMBL" id="KAK7029354.1"/>
    </source>
</evidence>
<dbReference type="InterPro" id="IPR036047">
    <property type="entry name" value="F-box-like_dom_sf"/>
</dbReference>
<dbReference type="AlphaFoldDB" id="A0AAW0BSL8"/>
<accession>A0AAW0BSL8</accession>
<name>A0AAW0BSL8_9AGAR</name>